<name>A0ABR2FR08_9ROSI</name>
<dbReference type="EMBL" id="JBBPBM010000005">
    <property type="protein sequence ID" value="KAK8584507.1"/>
    <property type="molecule type" value="Genomic_DNA"/>
</dbReference>
<organism evidence="1 2">
    <name type="scientific">Hibiscus sabdariffa</name>
    <name type="common">roselle</name>
    <dbReference type="NCBI Taxonomy" id="183260"/>
    <lineage>
        <taxon>Eukaryota</taxon>
        <taxon>Viridiplantae</taxon>
        <taxon>Streptophyta</taxon>
        <taxon>Embryophyta</taxon>
        <taxon>Tracheophyta</taxon>
        <taxon>Spermatophyta</taxon>
        <taxon>Magnoliopsida</taxon>
        <taxon>eudicotyledons</taxon>
        <taxon>Gunneridae</taxon>
        <taxon>Pentapetalae</taxon>
        <taxon>rosids</taxon>
        <taxon>malvids</taxon>
        <taxon>Malvales</taxon>
        <taxon>Malvaceae</taxon>
        <taxon>Malvoideae</taxon>
        <taxon>Hibiscus</taxon>
    </lineage>
</organism>
<comment type="caution">
    <text evidence="1">The sequence shown here is derived from an EMBL/GenBank/DDBJ whole genome shotgun (WGS) entry which is preliminary data.</text>
</comment>
<reference evidence="1 2" key="1">
    <citation type="journal article" date="2024" name="G3 (Bethesda)">
        <title>Genome assembly of Hibiscus sabdariffa L. provides insights into metabolisms of medicinal natural products.</title>
        <authorList>
            <person name="Kim T."/>
        </authorList>
    </citation>
    <scope>NUCLEOTIDE SEQUENCE [LARGE SCALE GENOMIC DNA]</scope>
    <source>
        <strain evidence="1">TK-2024</strain>
        <tissue evidence="1">Old leaves</tissue>
    </source>
</reference>
<proteinExistence type="predicted"/>
<evidence type="ECO:0000313" key="1">
    <source>
        <dbReference type="EMBL" id="KAK8584507.1"/>
    </source>
</evidence>
<accession>A0ABR2FR08</accession>
<dbReference type="Proteomes" id="UP001472677">
    <property type="component" value="Unassembled WGS sequence"/>
</dbReference>
<gene>
    <name evidence="1" type="ORF">V6N12_068748</name>
</gene>
<protein>
    <submittedName>
        <fullName evidence="1">Uncharacterized protein</fullName>
    </submittedName>
</protein>
<keyword evidence="2" id="KW-1185">Reference proteome</keyword>
<sequence>MSPHLRIPLGQEVSDDFLWAEKECGLDQANGGGEGMSLSDYTSNGSRLQDVQVNVVGINLAGGLRSIKGITSRITTQVKPRLVANPSTLIAGDLKTTQVKALICTSSNQKGIANEATVAFWVGENLGVVFDAKDQEVRNRLEELDEEDGS</sequence>
<evidence type="ECO:0000313" key="2">
    <source>
        <dbReference type="Proteomes" id="UP001472677"/>
    </source>
</evidence>